<sequence length="948" mass="106806">MQLGIDIETYSDVDLAKCGVYAYTDSPAFEILLFAYAFDDEDVSIVDVAQGESLPDRVLAALTDDSIVKTAFNAAFERTCIAKHYNLTLLPAAWQCTAVQSAMLALPASLDGVGEVLDIRQKKLKEGKDLVRYFSMPCKPTKANGGRTRNLPEHDPGKWKQFKSYCIRDVEAEREIRYKLRNFPIPESEQLLYQMDQEINDRGVLVDQVLVEHAVTCDTEYRQQVTRRAYELSGLENPNSPAQIKDWLSDRGVQVDSLSKKAVTDLIGETKGEVLEMLKLRLLMAKTSVKKYEAIQRSVCSDGRVHGLLQFYGANRTGRWCLTGDHEVLTPNGWVRLDEFQGGKMMCWNSTTETLSFQETKPVAFPYEGELVTYTGKRISQVATPDHRMATLSKEGLWEERTVEDIGEHRFKIPFTGKRIVKQRPYDVPELKVLIMTQADGHYTADGAVRFHFSKERKILRCQELLTNCGLHYVIQSNGDGTTVITVKSSQVPLWLRMFSKKTFGYWMLDEPQEIVFEELVFWDGYRSAPNSIQYSTKVRQNADVIQACALCAGYSATLKTKKHETSEWSDAYIVNIWLTPGHGTSIRREQVGRVDYTGTVYCAETSTGFFPVRRDGRVWITGNSGRLVQVQNLPQNHLEDLSLARDLVKAGDYETLDLLFDSVPGVLSELIRTAFIPKSGCRFIVADFSAIEARVLAWLSGEQWRIETFKEGGDIYCASASKMFGVPVVKHGENGHLRQKGKIAELALGYGGSTGALTAMGAIDMGIPEEELPVLVSQWRTANPHITKFWWDIDVASKKAVREKTTVSCGNIVFEYRSGILFITLPSGRRLSYVKPRLETNRFERPAITYEGAGESKKWMRIETYGAKLTENIVQATARDLLAQAMLRLRAAGFEIVMHIHDEAVCEVPVGQSSVEEVCRIMTEVPKWAAELPLNADGYECTFYKKD</sequence>
<dbReference type="AlphaFoldDB" id="A0A1Q9JFU9"/>
<reference evidence="5 6" key="1">
    <citation type="journal article" date="2016" name="Appl. Environ. Microbiol.">
        <title>Function and Phylogeny of Bacterial Butyryl Coenzyme A:Acetate Transferases and Their Diversity in the Proximal Colon of Swine.</title>
        <authorList>
            <person name="Trachsel J."/>
            <person name="Bayles D.O."/>
            <person name="Looft T."/>
            <person name="Levine U.Y."/>
            <person name="Allen H.K."/>
        </authorList>
    </citation>
    <scope>NUCLEOTIDE SEQUENCE [LARGE SCALE GENOMIC DNA]</scope>
    <source>
        <strain evidence="5 6">68-3-10</strain>
    </source>
</reference>
<evidence type="ECO:0000313" key="5">
    <source>
        <dbReference type="EMBL" id="OLR55069.1"/>
    </source>
</evidence>
<feature type="domain" description="DNA-directed DNA polymerase family A palm" evidence="4">
    <location>
        <begin position="669"/>
        <end position="913"/>
    </location>
</feature>
<dbReference type="Gene3D" id="1.10.150.20">
    <property type="entry name" value="5' to 3' exonuclease, C-terminal subdomain"/>
    <property type="match status" value="1"/>
</dbReference>
<dbReference type="Gene3D" id="3.30.70.370">
    <property type="match status" value="1"/>
</dbReference>
<organism evidence="5 6">
    <name type="scientific">Hornefia porci</name>
    <dbReference type="NCBI Taxonomy" id="2652292"/>
    <lineage>
        <taxon>Bacteria</taxon>
        <taxon>Bacillati</taxon>
        <taxon>Bacillota</taxon>
        <taxon>Clostridia</taxon>
        <taxon>Peptostreptococcales</taxon>
        <taxon>Anaerovoracaceae</taxon>
        <taxon>Hornefia</taxon>
    </lineage>
</organism>
<comment type="catalytic activity">
    <reaction evidence="3">
        <text>DNA(n) + a 2'-deoxyribonucleoside 5'-triphosphate = DNA(n+1) + diphosphate</text>
        <dbReference type="Rhea" id="RHEA:22508"/>
        <dbReference type="Rhea" id="RHEA-COMP:17339"/>
        <dbReference type="Rhea" id="RHEA-COMP:17340"/>
        <dbReference type="ChEBI" id="CHEBI:33019"/>
        <dbReference type="ChEBI" id="CHEBI:61560"/>
        <dbReference type="ChEBI" id="CHEBI:173112"/>
        <dbReference type="EC" id="2.7.7.7"/>
    </reaction>
</comment>
<evidence type="ECO:0000256" key="2">
    <source>
        <dbReference type="ARBA" id="ARBA00022705"/>
    </source>
</evidence>
<dbReference type="SUPFAM" id="SSF53098">
    <property type="entry name" value="Ribonuclease H-like"/>
    <property type="match status" value="1"/>
</dbReference>
<dbReference type="Pfam" id="PF00476">
    <property type="entry name" value="DNA_pol_A"/>
    <property type="match status" value="1"/>
</dbReference>
<dbReference type="InterPro" id="IPR002298">
    <property type="entry name" value="DNA_polymerase_A"/>
</dbReference>
<dbReference type="RefSeq" id="WP_075712069.1">
    <property type="nucleotide sequence ID" value="NZ_MJIE01000001.1"/>
</dbReference>
<evidence type="ECO:0000256" key="3">
    <source>
        <dbReference type="ARBA" id="ARBA00049244"/>
    </source>
</evidence>
<keyword evidence="6" id="KW-1185">Reference proteome</keyword>
<dbReference type="SUPFAM" id="SSF51294">
    <property type="entry name" value="Hedgehog/intein (Hint) domain"/>
    <property type="match status" value="1"/>
</dbReference>
<dbReference type="EMBL" id="MJIE01000001">
    <property type="protein sequence ID" value="OLR55069.1"/>
    <property type="molecule type" value="Genomic_DNA"/>
</dbReference>
<comment type="caution">
    <text evidence="5">The sequence shown here is derived from an EMBL/GenBank/DDBJ whole genome shotgun (WGS) entry which is preliminary data.</text>
</comment>
<dbReference type="SUPFAM" id="SSF56672">
    <property type="entry name" value="DNA/RNA polymerases"/>
    <property type="match status" value="2"/>
</dbReference>
<proteinExistence type="predicted"/>
<dbReference type="Proteomes" id="UP000187404">
    <property type="component" value="Unassembled WGS sequence"/>
</dbReference>
<protein>
    <recommendedName>
        <fullName evidence="1">DNA-directed DNA polymerase</fullName>
        <ecNumber evidence="1">2.7.7.7</ecNumber>
    </recommendedName>
</protein>
<dbReference type="STRING" id="1261640.BHK98_02700"/>
<dbReference type="GO" id="GO:0003887">
    <property type="term" value="F:DNA-directed DNA polymerase activity"/>
    <property type="evidence" value="ECO:0007669"/>
    <property type="project" value="UniProtKB-EC"/>
</dbReference>
<gene>
    <name evidence="5" type="ORF">BHK98_02700</name>
</gene>
<dbReference type="GO" id="GO:0006302">
    <property type="term" value="P:double-strand break repair"/>
    <property type="evidence" value="ECO:0007669"/>
    <property type="project" value="TreeGrafter"/>
</dbReference>
<dbReference type="InterPro" id="IPR036844">
    <property type="entry name" value="Hint_dom_sf"/>
</dbReference>
<dbReference type="InterPro" id="IPR012337">
    <property type="entry name" value="RNaseH-like_sf"/>
</dbReference>
<keyword evidence="2" id="KW-0235">DNA replication</keyword>
<dbReference type="GO" id="GO:0003677">
    <property type="term" value="F:DNA binding"/>
    <property type="evidence" value="ECO:0007669"/>
    <property type="project" value="InterPro"/>
</dbReference>
<accession>A0A1Q9JFU9</accession>
<dbReference type="PANTHER" id="PTHR10133">
    <property type="entry name" value="DNA POLYMERASE I"/>
    <property type="match status" value="1"/>
</dbReference>
<evidence type="ECO:0000256" key="1">
    <source>
        <dbReference type="ARBA" id="ARBA00012417"/>
    </source>
</evidence>
<evidence type="ECO:0000313" key="6">
    <source>
        <dbReference type="Proteomes" id="UP000187404"/>
    </source>
</evidence>
<dbReference type="EC" id="2.7.7.7" evidence="1"/>
<dbReference type="SMART" id="SM00482">
    <property type="entry name" value="POLAc"/>
    <property type="match status" value="1"/>
</dbReference>
<name>A0A1Q9JFU9_9FIRM</name>
<dbReference type="InterPro" id="IPR043502">
    <property type="entry name" value="DNA/RNA_pol_sf"/>
</dbReference>
<dbReference type="GO" id="GO:0006261">
    <property type="term" value="P:DNA-templated DNA replication"/>
    <property type="evidence" value="ECO:0007669"/>
    <property type="project" value="InterPro"/>
</dbReference>
<dbReference type="InterPro" id="IPR001098">
    <property type="entry name" value="DNA-dir_DNA_pol_A_palm_dom"/>
</dbReference>
<dbReference type="PANTHER" id="PTHR10133:SF27">
    <property type="entry name" value="DNA POLYMERASE NU"/>
    <property type="match status" value="1"/>
</dbReference>
<evidence type="ECO:0000259" key="4">
    <source>
        <dbReference type="SMART" id="SM00482"/>
    </source>
</evidence>